<proteinExistence type="predicted"/>
<dbReference type="OrthoDB" id="1904319at2759"/>
<dbReference type="EMBL" id="JABFUD020000006">
    <property type="protein sequence ID" value="KAI5079199.1"/>
    <property type="molecule type" value="Genomic_DNA"/>
</dbReference>
<organism evidence="1 2">
    <name type="scientific">Adiantum capillus-veneris</name>
    <name type="common">Maidenhair fern</name>
    <dbReference type="NCBI Taxonomy" id="13818"/>
    <lineage>
        <taxon>Eukaryota</taxon>
        <taxon>Viridiplantae</taxon>
        <taxon>Streptophyta</taxon>
        <taxon>Embryophyta</taxon>
        <taxon>Tracheophyta</taxon>
        <taxon>Polypodiopsida</taxon>
        <taxon>Polypodiidae</taxon>
        <taxon>Polypodiales</taxon>
        <taxon>Pteridineae</taxon>
        <taxon>Pteridaceae</taxon>
        <taxon>Vittarioideae</taxon>
        <taxon>Adiantum</taxon>
    </lineage>
</organism>
<keyword evidence="2" id="KW-1185">Reference proteome</keyword>
<protein>
    <submittedName>
        <fullName evidence="1">Uncharacterized protein</fullName>
    </submittedName>
</protein>
<dbReference type="AlphaFoldDB" id="A0A9D4V3P3"/>
<evidence type="ECO:0000313" key="2">
    <source>
        <dbReference type="Proteomes" id="UP000886520"/>
    </source>
</evidence>
<name>A0A9D4V3P3_ADICA</name>
<dbReference type="Proteomes" id="UP000886520">
    <property type="component" value="Chromosome 6"/>
</dbReference>
<accession>A0A9D4V3P3</accession>
<sequence>MWRLHVSLVSGRLGCVVKAFHDEHNCGGASQLGDKKATVEWVASEEMQKWGIYSVVLGSSLCKHCDRLRRGYSRDESHKSCHNKLLIDHFTPSSLGDDTL</sequence>
<reference evidence="1" key="1">
    <citation type="submission" date="2021-01" db="EMBL/GenBank/DDBJ databases">
        <title>Adiantum capillus-veneris genome.</title>
        <authorList>
            <person name="Fang Y."/>
            <person name="Liao Q."/>
        </authorList>
    </citation>
    <scope>NUCLEOTIDE SEQUENCE</scope>
    <source>
        <strain evidence="1">H3</strain>
        <tissue evidence="1">Leaf</tissue>
    </source>
</reference>
<gene>
    <name evidence="1" type="ORF">GOP47_0006870</name>
</gene>
<evidence type="ECO:0000313" key="1">
    <source>
        <dbReference type="EMBL" id="KAI5079199.1"/>
    </source>
</evidence>
<comment type="caution">
    <text evidence="1">The sequence shown here is derived from an EMBL/GenBank/DDBJ whole genome shotgun (WGS) entry which is preliminary data.</text>
</comment>